<reference evidence="2 3" key="2">
    <citation type="submission" date="2018-11" db="EMBL/GenBank/DDBJ databases">
        <authorList>
            <consortium name="Pathogen Informatics"/>
        </authorList>
    </citation>
    <scope>NUCLEOTIDE SEQUENCE [LARGE SCALE GENOMIC DNA]</scope>
</reference>
<feature type="compositionally biased region" description="Low complexity" evidence="1">
    <location>
        <begin position="11"/>
        <end position="20"/>
    </location>
</feature>
<feature type="compositionally biased region" description="Polar residues" evidence="1">
    <location>
        <begin position="93"/>
        <end position="111"/>
    </location>
</feature>
<proteinExistence type="predicted"/>
<feature type="compositionally biased region" description="Basic and acidic residues" evidence="1">
    <location>
        <begin position="150"/>
        <end position="170"/>
    </location>
</feature>
<reference evidence="4" key="1">
    <citation type="submission" date="2016-06" db="UniProtKB">
        <authorList>
            <consortium name="WormBaseParasite"/>
        </authorList>
    </citation>
    <scope>IDENTIFICATION</scope>
</reference>
<dbReference type="Proteomes" id="UP000270296">
    <property type="component" value="Unassembled WGS sequence"/>
</dbReference>
<feature type="region of interest" description="Disordered" evidence="1">
    <location>
        <begin position="1"/>
        <end position="36"/>
    </location>
</feature>
<feature type="compositionally biased region" description="Basic and acidic residues" evidence="1">
    <location>
        <begin position="231"/>
        <end position="252"/>
    </location>
</feature>
<sequence>MRGFESKSNPGSGADFAAAAGKGGDGGSGHNRDGRLTIQVTLESDCVSVVSPEDASFASTTTSFPFLEPEDSDPLENKLDTPVASVPGMLTSFGCSSGSEDGGVNSITPQTPADDDDDNNDSGGSSPSGTEMPPKLKPAGQDSEESSDGDIERLRMDNVDNDDDVYRQDRPPVLQPMVLDKTESRSSPCSDLTNDSTIPALSKAPSFDSCNADDNEKATDSMDAISPAGSWHREGEDERETDKGDASGEFRASDFQSLSEPSSFDDTKAECTDAMKDKYTPVMVSGDWTIRGNNKDKETHPNVTISTDGNCAMDNAEMVLSQMSVDTMRLRNIPLGGGSSDGVKTRPVAAVTVEGSSSPQSTVSTKYNVNDANNALMRNVPPVPSQDAINEQNYIQMENLKAQNLLYNHVGSSPKSSTSSLCIGSGNNTRNMPPSSNSSNTVGMSVAASMVLNDSRLRYPSLSLSQTMQLQQQNVVSSYSDQSMVAVAAASTGIRCPSSTYCSSTSSALAPPPQPVATSYYPPIAAAAAAAQQHVVRSLPAAPVVNAPAAATPLSSSVCMPQKLSHFSQHQAAAAAAVLPTDCFLGHSIQSGSILAAAAADDGSKLRQYMDRIPQQHYAISNPFQHHHHSFPPSQNMQSNPPTVNQFVNPASSSRPPYFCQFSALPAANNQGQAAAAGYYYGYKNATAGSCLSQPGPADVIPAINTNFYMNPAYVPQAMFSGSGNSYFPTNSAAFIAASQQQVQMGMMGFPQPPNFQDSSAGFSSGGCVRGNAAASAAPIYYNCNYFSSPMMPGTRKF</sequence>
<keyword evidence="3" id="KW-1185">Reference proteome</keyword>
<evidence type="ECO:0000313" key="3">
    <source>
        <dbReference type="Proteomes" id="UP000270296"/>
    </source>
</evidence>
<name>A0A183IW01_9BILA</name>
<dbReference type="WBParaSite" id="SBAD_0000809101-mRNA-1">
    <property type="protein sequence ID" value="SBAD_0000809101-mRNA-1"/>
    <property type="gene ID" value="SBAD_0000809101"/>
</dbReference>
<feature type="compositionally biased region" description="Polar residues" evidence="1">
    <location>
        <begin position="185"/>
        <end position="199"/>
    </location>
</feature>
<feature type="compositionally biased region" description="Polar residues" evidence="1">
    <location>
        <begin position="254"/>
        <end position="264"/>
    </location>
</feature>
<feature type="compositionally biased region" description="Polar residues" evidence="1">
    <location>
        <begin position="1"/>
        <end position="10"/>
    </location>
</feature>
<protein>
    <submittedName>
        <fullName evidence="4">PAM2 domain-containing protein</fullName>
    </submittedName>
</protein>
<evidence type="ECO:0000313" key="4">
    <source>
        <dbReference type="WBParaSite" id="SBAD_0000809101-mRNA-1"/>
    </source>
</evidence>
<feature type="region of interest" description="Disordered" evidence="1">
    <location>
        <begin position="51"/>
        <end position="267"/>
    </location>
</feature>
<feature type="region of interest" description="Disordered" evidence="1">
    <location>
        <begin position="418"/>
        <end position="440"/>
    </location>
</feature>
<gene>
    <name evidence="2" type="ORF">SBAD_LOCUS7798</name>
</gene>
<evidence type="ECO:0000256" key="1">
    <source>
        <dbReference type="SAM" id="MobiDB-lite"/>
    </source>
</evidence>
<dbReference type="AlphaFoldDB" id="A0A183IW01"/>
<organism evidence="4">
    <name type="scientific">Soboliphyme baturini</name>
    <dbReference type="NCBI Taxonomy" id="241478"/>
    <lineage>
        <taxon>Eukaryota</taxon>
        <taxon>Metazoa</taxon>
        <taxon>Ecdysozoa</taxon>
        <taxon>Nematoda</taxon>
        <taxon>Enoplea</taxon>
        <taxon>Dorylaimia</taxon>
        <taxon>Dioctophymatida</taxon>
        <taxon>Dioctophymatoidea</taxon>
        <taxon>Soboliphymatidae</taxon>
        <taxon>Soboliphyme</taxon>
    </lineage>
</organism>
<accession>A0A183IW01</accession>
<dbReference type="EMBL" id="UZAM01010956">
    <property type="protein sequence ID" value="VDP14347.1"/>
    <property type="molecule type" value="Genomic_DNA"/>
</dbReference>
<evidence type="ECO:0000313" key="2">
    <source>
        <dbReference type="EMBL" id="VDP14347.1"/>
    </source>
</evidence>